<dbReference type="GO" id="GO:0031956">
    <property type="term" value="F:medium-chain fatty acid-CoA ligase activity"/>
    <property type="evidence" value="ECO:0007669"/>
    <property type="project" value="TreeGrafter"/>
</dbReference>
<reference evidence="5 6" key="1">
    <citation type="submission" date="2018-08" db="EMBL/GenBank/DDBJ databases">
        <title>Sequencing the genomes of 1000 actinobacteria strains.</title>
        <authorList>
            <person name="Klenk H.-P."/>
        </authorList>
    </citation>
    <scope>NUCLEOTIDE SEQUENCE [LARGE SCALE GENOMIC DNA]</scope>
    <source>
        <strain evidence="5 6">DSM 22891</strain>
    </source>
</reference>
<dbReference type="CDD" id="cd04433">
    <property type="entry name" value="AFD_class_I"/>
    <property type="match status" value="1"/>
</dbReference>
<proteinExistence type="inferred from homology"/>
<organism evidence="5 6">
    <name type="scientific">Thermasporomyces composti</name>
    <dbReference type="NCBI Taxonomy" id="696763"/>
    <lineage>
        <taxon>Bacteria</taxon>
        <taxon>Bacillati</taxon>
        <taxon>Actinomycetota</taxon>
        <taxon>Actinomycetes</taxon>
        <taxon>Propionibacteriales</taxon>
        <taxon>Nocardioidaceae</taxon>
        <taxon>Thermasporomyces</taxon>
    </lineage>
</organism>
<dbReference type="InterPro" id="IPR000873">
    <property type="entry name" value="AMP-dep_synth/lig_dom"/>
</dbReference>
<comment type="caution">
    <text evidence="5">The sequence shown here is derived from an EMBL/GenBank/DDBJ whole genome shotgun (WGS) entry which is preliminary data.</text>
</comment>
<dbReference type="RefSeq" id="WP_115848848.1">
    <property type="nucleotide sequence ID" value="NZ_QTUC01000001.1"/>
</dbReference>
<dbReference type="GO" id="GO:0006631">
    <property type="term" value="P:fatty acid metabolic process"/>
    <property type="evidence" value="ECO:0007669"/>
    <property type="project" value="TreeGrafter"/>
</dbReference>
<dbReference type="PANTHER" id="PTHR43201">
    <property type="entry name" value="ACYL-COA SYNTHETASE"/>
    <property type="match status" value="1"/>
</dbReference>
<dbReference type="EMBL" id="QTUC01000001">
    <property type="protein sequence ID" value="REF34984.1"/>
    <property type="molecule type" value="Genomic_DNA"/>
</dbReference>
<dbReference type="PROSITE" id="PS00455">
    <property type="entry name" value="AMP_BINDING"/>
    <property type="match status" value="1"/>
</dbReference>
<dbReference type="AlphaFoldDB" id="A0A3D9VA09"/>
<dbReference type="InterPro" id="IPR042099">
    <property type="entry name" value="ANL_N_sf"/>
</dbReference>
<name>A0A3D9VA09_THECX</name>
<dbReference type="Gene3D" id="3.40.50.12780">
    <property type="entry name" value="N-terminal domain of ligase-like"/>
    <property type="match status" value="1"/>
</dbReference>
<dbReference type="InterPro" id="IPR020845">
    <property type="entry name" value="AMP-binding_CS"/>
</dbReference>
<dbReference type="Pfam" id="PF13193">
    <property type="entry name" value="AMP-binding_C"/>
    <property type="match status" value="1"/>
</dbReference>
<dbReference type="SUPFAM" id="SSF56801">
    <property type="entry name" value="Acetyl-CoA synthetase-like"/>
    <property type="match status" value="1"/>
</dbReference>
<dbReference type="Gene3D" id="3.30.300.30">
    <property type="match status" value="1"/>
</dbReference>
<dbReference type="InterPro" id="IPR025110">
    <property type="entry name" value="AMP-bd_C"/>
</dbReference>
<evidence type="ECO:0000256" key="2">
    <source>
        <dbReference type="ARBA" id="ARBA00022598"/>
    </source>
</evidence>
<dbReference type="InterPro" id="IPR045851">
    <property type="entry name" value="AMP-bd_C_sf"/>
</dbReference>
<keyword evidence="2" id="KW-0436">Ligase</keyword>
<dbReference type="PANTHER" id="PTHR43201:SF5">
    <property type="entry name" value="MEDIUM-CHAIN ACYL-COA LIGASE ACSF2, MITOCHONDRIAL"/>
    <property type="match status" value="1"/>
</dbReference>
<feature type="domain" description="AMP-dependent synthetase/ligase" evidence="3">
    <location>
        <begin position="9"/>
        <end position="98"/>
    </location>
</feature>
<feature type="domain" description="AMP-dependent synthetase/ligase" evidence="3">
    <location>
        <begin position="99"/>
        <end position="278"/>
    </location>
</feature>
<dbReference type="OrthoDB" id="5240965at2"/>
<protein>
    <submittedName>
        <fullName evidence="5">Long-chain acyl-CoA synthetase</fullName>
    </submittedName>
</protein>
<comment type="similarity">
    <text evidence="1">Belongs to the ATP-dependent AMP-binding enzyme family.</text>
</comment>
<evidence type="ECO:0000313" key="5">
    <source>
        <dbReference type="EMBL" id="REF34984.1"/>
    </source>
</evidence>
<evidence type="ECO:0000256" key="1">
    <source>
        <dbReference type="ARBA" id="ARBA00006432"/>
    </source>
</evidence>
<keyword evidence="6" id="KW-1185">Reference proteome</keyword>
<evidence type="ECO:0000259" key="4">
    <source>
        <dbReference type="Pfam" id="PF13193"/>
    </source>
</evidence>
<accession>A0A3D9VA09</accession>
<feature type="domain" description="AMP-binding enzyme C-terminal" evidence="4">
    <location>
        <begin position="336"/>
        <end position="413"/>
    </location>
</feature>
<dbReference type="Pfam" id="PF00501">
    <property type="entry name" value="AMP-binding"/>
    <property type="match status" value="2"/>
</dbReference>
<dbReference type="Proteomes" id="UP000256485">
    <property type="component" value="Unassembled WGS sequence"/>
</dbReference>
<evidence type="ECO:0000313" key="6">
    <source>
        <dbReference type="Proteomes" id="UP000256485"/>
    </source>
</evidence>
<sequence>MAISRDVIRRAAAQPDRPAVTGPCGPVSFGELAARGRARADELAARGVGPGQQVVTSDGDVVALLVDLLAADLLGAATVVTDARWPDSVRAAAVQAAASAAAPHGDDVCLVVFTSGSTGTPRPVARTRQSWTFSFPAFSALTGVGDADTVLIPGGLSSSLFLFGALHALTMGAAIHPLPRWSPEAAADACQHCTAVHAVPAMLAALADRLEPARSRLRTAVCGGAHLRQDVDAALRRAGVTVVDYYGAAELSFVAIRRPGAPAGVMRPFPNVEVDIRDGVIWARSPYLALSVERDHAGFATVGDLGVRRDDGTLTVAGRADGVITTGGSTIIPEAVEEVLRHAPNVADVAVVGRAHDTLGEVVVAVVEPGDDGVALHDLRRNLRAWAAEHLTPAERPRVWYAVDRLPRTASGKVARAQVVAGLADGTLSARTLS</sequence>
<gene>
    <name evidence="5" type="ORF">DFJ64_0353</name>
</gene>
<evidence type="ECO:0000259" key="3">
    <source>
        <dbReference type="Pfam" id="PF00501"/>
    </source>
</evidence>